<dbReference type="GO" id="GO:0015920">
    <property type="term" value="P:lipopolysaccharide transport"/>
    <property type="evidence" value="ECO:0007669"/>
    <property type="project" value="TreeGrafter"/>
</dbReference>
<dbReference type="InterPro" id="IPR013525">
    <property type="entry name" value="ABC2_TM"/>
</dbReference>
<evidence type="ECO:0000256" key="1">
    <source>
        <dbReference type="ARBA" id="ARBA00004651"/>
    </source>
</evidence>
<evidence type="ECO:0000256" key="8">
    <source>
        <dbReference type="ARBA" id="ARBA00023136"/>
    </source>
</evidence>
<evidence type="ECO:0000256" key="6">
    <source>
        <dbReference type="ARBA" id="ARBA00022989"/>
    </source>
</evidence>
<keyword evidence="5 9" id="KW-0812">Transmembrane</keyword>
<comment type="caution">
    <text evidence="11">The sequence shown here is derived from an EMBL/GenBank/DDBJ whole genome shotgun (WGS) entry which is preliminary data.</text>
</comment>
<keyword evidence="12" id="KW-1185">Reference proteome</keyword>
<evidence type="ECO:0000256" key="9">
    <source>
        <dbReference type="RuleBase" id="RU361157"/>
    </source>
</evidence>
<protein>
    <recommendedName>
        <fullName evidence="9">Transport permease protein</fullName>
    </recommendedName>
</protein>
<dbReference type="GO" id="GO:0015774">
    <property type="term" value="P:polysaccharide transport"/>
    <property type="evidence" value="ECO:0007669"/>
    <property type="project" value="UniProtKB-KW"/>
</dbReference>
<feature type="transmembrane region" description="Helical" evidence="9">
    <location>
        <begin position="230"/>
        <end position="251"/>
    </location>
</feature>
<evidence type="ECO:0000313" key="11">
    <source>
        <dbReference type="EMBL" id="MBB5208705.1"/>
    </source>
</evidence>
<evidence type="ECO:0000256" key="3">
    <source>
        <dbReference type="ARBA" id="ARBA00022448"/>
    </source>
</evidence>
<evidence type="ECO:0000259" key="10">
    <source>
        <dbReference type="PROSITE" id="PS51012"/>
    </source>
</evidence>
<dbReference type="Proteomes" id="UP000521199">
    <property type="component" value="Unassembled WGS sequence"/>
</dbReference>
<dbReference type="GO" id="GO:0005886">
    <property type="term" value="C:plasma membrane"/>
    <property type="evidence" value="ECO:0007669"/>
    <property type="project" value="UniProtKB-SubCell"/>
</dbReference>
<keyword evidence="7" id="KW-0625">Polysaccharide transport</keyword>
<dbReference type="Pfam" id="PF01061">
    <property type="entry name" value="ABC2_membrane"/>
    <property type="match status" value="1"/>
</dbReference>
<dbReference type="PANTHER" id="PTHR30413">
    <property type="entry name" value="INNER MEMBRANE TRANSPORT PERMEASE"/>
    <property type="match status" value="1"/>
</dbReference>
<dbReference type="EMBL" id="JACHHP010000004">
    <property type="protein sequence ID" value="MBB5208705.1"/>
    <property type="molecule type" value="Genomic_DNA"/>
</dbReference>
<organism evidence="11 12">
    <name type="scientific">Chiayiivirga flava</name>
    <dbReference type="NCBI Taxonomy" id="659595"/>
    <lineage>
        <taxon>Bacteria</taxon>
        <taxon>Pseudomonadati</taxon>
        <taxon>Pseudomonadota</taxon>
        <taxon>Gammaproteobacteria</taxon>
        <taxon>Lysobacterales</taxon>
        <taxon>Lysobacteraceae</taxon>
        <taxon>Chiayiivirga</taxon>
    </lineage>
</organism>
<evidence type="ECO:0000256" key="7">
    <source>
        <dbReference type="ARBA" id="ARBA00023047"/>
    </source>
</evidence>
<name>A0A7W8D6B3_9GAMM</name>
<dbReference type="InterPro" id="IPR047817">
    <property type="entry name" value="ABC2_TM_bact-type"/>
</dbReference>
<dbReference type="AlphaFoldDB" id="A0A7W8D6B3"/>
<evidence type="ECO:0000256" key="2">
    <source>
        <dbReference type="ARBA" id="ARBA00007783"/>
    </source>
</evidence>
<dbReference type="PANTHER" id="PTHR30413:SF10">
    <property type="entry name" value="CAPSULE POLYSACCHARIDE EXPORT INNER-MEMBRANE PROTEIN CTRC"/>
    <property type="match status" value="1"/>
</dbReference>
<feature type="transmembrane region" description="Helical" evidence="9">
    <location>
        <begin position="31"/>
        <end position="56"/>
    </location>
</feature>
<evidence type="ECO:0000313" key="12">
    <source>
        <dbReference type="Proteomes" id="UP000521199"/>
    </source>
</evidence>
<dbReference type="GO" id="GO:0140359">
    <property type="term" value="F:ABC-type transporter activity"/>
    <property type="evidence" value="ECO:0007669"/>
    <property type="project" value="InterPro"/>
</dbReference>
<gene>
    <name evidence="11" type="ORF">HNQ52_002255</name>
</gene>
<evidence type="ECO:0000256" key="4">
    <source>
        <dbReference type="ARBA" id="ARBA00022475"/>
    </source>
</evidence>
<keyword evidence="4 9" id="KW-1003">Cell membrane</keyword>
<sequence length="262" mass="28975">MMPDKLRWRRSVSLCRLFVVQDLRSRFEGSILGVAWTLVSPLTQLAVFYVVFLHIFKARVPGLAPDAYLAFLALGFWPWFAFSESVVRATTTLQDHAALAAKVALPKTVLVFSRVLSCFILHGIGFVAVLVVIGVASPLLEWRLLPVAVVAWVPLFAIAVGIGLLTASVQVFVRDLGQGIGPAMSLWFFLTPVIYSADMGPPALQAALYWNPIASVVEAQRLLLFPDASLPGWQVLALSTIFFPSAGIWIFRRLEPWFEDYA</sequence>
<comment type="caution">
    <text evidence="9">Lacks conserved residue(s) required for the propagation of feature annotation.</text>
</comment>
<feature type="transmembrane region" description="Helical" evidence="9">
    <location>
        <begin position="149"/>
        <end position="173"/>
    </location>
</feature>
<keyword evidence="6 9" id="KW-1133">Transmembrane helix</keyword>
<feature type="domain" description="ABC transmembrane type-2" evidence="10">
    <location>
        <begin position="32"/>
        <end position="254"/>
    </location>
</feature>
<keyword evidence="7" id="KW-0762">Sugar transport</keyword>
<dbReference type="PROSITE" id="PS51012">
    <property type="entry name" value="ABC_TM2"/>
    <property type="match status" value="1"/>
</dbReference>
<evidence type="ECO:0000256" key="5">
    <source>
        <dbReference type="ARBA" id="ARBA00022692"/>
    </source>
</evidence>
<feature type="transmembrane region" description="Helical" evidence="9">
    <location>
        <begin position="108"/>
        <end position="137"/>
    </location>
</feature>
<comment type="subcellular location">
    <subcellularLocation>
        <location evidence="9">Cell inner membrane</location>
        <topology evidence="9">Multi-pass membrane protein</topology>
    </subcellularLocation>
    <subcellularLocation>
        <location evidence="1">Cell membrane</location>
        <topology evidence="1">Multi-pass membrane protein</topology>
    </subcellularLocation>
</comment>
<keyword evidence="8 9" id="KW-0472">Membrane</keyword>
<keyword evidence="3 9" id="KW-0813">Transport</keyword>
<comment type="similarity">
    <text evidence="2 9">Belongs to the ABC-2 integral membrane protein family.</text>
</comment>
<proteinExistence type="inferred from homology"/>
<accession>A0A7W8D6B3</accession>
<reference evidence="11 12" key="1">
    <citation type="submission" date="2020-08" db="EMBL/GenBank/DDBJ databases">
        <title>Genomic Encyclopedia of Type Strains, Phase IV (KMG-IV): sequencing the most valuable type-strain genomes for metagenomic binning, comparative biology and taxonomic classification.</title>
        <authorList>
            <person name="Goeker M."/>
        </authorList>
    </citation>
    <scope>NUCLEOTIDE SEQUENCE [LARGE SCALE GENOMIC DNA]</scope>
    <source>
        <strain evidence="11 12">DSM 24163</strain>
    </source>
</reference>
<feature type="transmembrane region" description="Helical" evidence="9">
    <location>
        <begin position="68"/>
        <end position="87"/>
    </location>
</feature>